<evidence type="ECO:0000256" key="9">
    <source>
        <dbReference type="ARBA" id="ARBA00023136"/>
    </source>
</evidence>
<keyword evidence="5" id="KW-0812">Transmembrane</keyword>
<evidence type="ECO:0000256" key="4">
    <source>
        <dbReference type="ARBA" id="ARBA00022679"/>
    </source>
</evidence>
<evidence type="ECO:0000256" key="1">
    <source>
        <dbReference type="ARBA" id="ARBA00004323"/>
    </source>
</evidence>
<dbReference type="Gene3D" id="3.90.550.50">
    <property type="match status" value="1"/>
</dbReference>
<dbReference type="Proteomes" id="UP000242188">
    <property type="component" value="Unassembled WGS sequence"/>
</dbReference>
<keyword evidence="6" id="KW-0735">Signal-anchor</keyword>
<keyword evidence="9" id="KW-0472">Membrane</keyword>
<evidence type="ECO:0000256" key="6">
    <source>
        <dbReference type="ARBA" id="ARBA00022968"/>
    </source>
</evidence>
<dbReference type="GO" id="GO:0006493">
    <property type="term" value="P:protein O-linked glycosylation"/>
    <property type="evidence" value="ECO:0007669"/>
    <property type="project" value="TreeGrafter"/>
</dbReference>
<evidence type="ECO:0000313" key="12">
    <source>
        <dbReference type="EMBL" id="OWF36933.1"/>
    </source>
</evidence>
<dbReference type="InterPro" id="IPR029044">
    <property type="entry name" value="Nucleotide-diphossugar_trans"/>
</dbReference>
<evidence type="ECO:0000313" key="13">
    <source>
        <dbReference type="Proteomes" id="UP000242188"/>
    </source>
</evidence>
<dbReference type="SUPFAM" id="SSF53448">
    <property type="entry name" value="Nucleotide-diphospho-sugar transferases"/>
    <property type="match status" value="1"/>
</dbReference>
<evidence type="ECO:0000256" key="8">
    <source>
        <dbReference type="ARBA" id="ARBA00023034"/>
    </source>
</evidence>
<keyword evidence="3 11" id="KW-0328">Glycosyltransferase</keyword>
<dbReference type="FunFam" id="3.90.550.50:FF:000001">
    <property type="entry name" value="Hexosyltransferase"/>
    <property type="match status" value="1"/>
</dbReference>
<dbReference type="GO" id="GO:0008194">
    <property type="term" value="F:UDP-glycosyltransferase activity"/>
    <property type="evidence" value="ECO:0007669"/>
    <property type="project" value="TreeGrafter"/>
</dbReference>
<protein>
    <recommendedName>
        <fullName evidence="11">Hexosyltransferase</fullName>
        <ecNumber evidence="11">2.4.1.-</ecNumber>
    </recommendedName>
</protein>
<evidence type="ECO:0000256" key="3">
    <source>
        <dbReference type="ARBA" id="ARBA00022676"/>
    </source>
</evidence>
<keyword evidence="8 11" id="KW-0333">Golgi apparatus</keyword>
<dbReference type="InterPro" id="IPR002659">
    <property type="entry name" value="Glyco_trans_31"/>
</dbReference>
<dbReference type="GO" id="GO:0000139">
    <property type="term" value="C:Golgi membrane"/>
    <property type="evidence" value="ECO:0007669"/>
    <property type="project" value="UniProtKB-SubCell"/>
</dbReference>
<gene>
    <name evidence="12" type="ORF">KP79_PYT02621</name>
</gene>
<keyword evidence="10" id="KW-0325">Glycoprotein</keyword>
<dbReference type="PANTHER" id="PTHR11214">
    <property type="entry name" value="BETA-1,3-N-ACETYLGLUCOSAMINYLTRANSFERASE"/>
    <property type="match status" value="1"/>
</dbReference>
<dbReference type="GO" id="GO:0016758">
    <property type="term" value="F:hexosyltransferase activity"/>
    <property type="evidence" value="ECO:0007669"/>
    <property type="project" value="InterPro"/>
</dbReference>
<keyword evidence="7" id="KW-1133">Transmembrane helix</keyword>
<name>A0A210PKC8_MIZYE</name>
<comment type="caution">
    <text evidence="12">The sequence shown here is derived from an EMBL/GenBank/DDBJ whole genome shotgun (WGS) entry which is preliminary data.</text>
</comment>
<sequence>MKNQHYLVWICRRFKNIFMCLLLLFSIFSVLTFFHDSTLSRSYNKMMRVSFNKANRSTNVIKTRNNTVLKITNKPLVHTNVVNKTSHRRGRKVPPMSRFRYPLYIELADIVNRKILNNTPIDIQPINPHNFQYLHKPEKCKFPGSGDTLNMLVLVKSAAKNKELRLAIRDTWAKDALPNIRVVFLLAGTDQPHQTQIDEESKKYSDVIQEDFIDVYKNNTYKTIMGFNWGVTYCPSASFFFFVDDDHYAILSTIYNYLLSFRDANSVSLLSGYLLPHSQPFRDIKSKWFVSWEDYGFDWWPPYLAGGAYLVSFSVARKFQIAFPYVKYLGIDDSYLGIVAKKLNIRPTHNNHFGNRISFANFKRSNRSSMFASHGFKDPNKMRAVWKTLHANDTNSTRKL</sequence>
<reference evidence="12 13" key="1">
    <citation type="journal article" date="2017" name="Nat. Ecol. Evol.">
        <title>Scallop genome provides insights into evolution of bilaterian karyotype and development.</title>
        <authorList>
            <person name="Wang S."/>
            <person name="Zhang J."/>
            <person name="Jiao W."/>
            <person name="Li J."/>
            <person name="Xun X."/>
            <person name="Sun Y."/>
            <person name="Guo X."/>
            <person name="Huan P."/>
            <person name="Dong B."/>
            <person name="Zhang L."/>
            <person name="Hu X."/>
            <person name="Sun X."/>
            <person name="Wang J."/>
            <person name="Zhao C."/>
            <person name="Wang Y."/>
            <person name="Wang D."/>
            <person name="Huang X."/>
            <person name="Wang R."/>
            <person name="Lv J."/>
            <person name="Li Y."/>
            <person name="Zhang Z."/>
            <person name="Liu B."/>
            <person name="Lu W."/>
            <person name="Hui Y."/>
            <person name="Liang J."/>
            <person name="Zhou Z."/>
            <person name="Hou R."/>
            <person name="Li X."/>
            <person name="Liu Y."/>
            <person name="Li H."/>
            <person name="Ning X."/>
            <person name="Lin Y."/>
            <person name="Zhao L."/>
            <person name="Xing Q."/>
            <person name="Dou J."/>
            <person name="Li Y."/>
            <person name="Mao J."/>
            <person name="Guo H."/>
            <person name="Dou H."/>
            <person name="Li T."/>
            <person name="Mu C."/>
            <person name="Jiang W."/>
            <person name="Fu Q."/>
            <person name="Fu X."/>
            <person name="Miao Y."/>
            <person name="Liu J."/>
            <person name="Yu Q."/>
            <person name="Li R."/>
            <person name="Liao H."/>
            <person name="Li X."/>
            <person name="Kong Y."/>
            <person name="Jiang Z."/>
            <person name="Chourrout D."/>
            <person name="Li R."/>
            <person name="Bao Z."/>
        </authorList>
    </citation>
    <scope>NUCLEOTIDE SEQUENCE [LARGE SCALE GENOMIC DNA]</scope>
    <source>
        <strain evidence="12 13">PY_sf001</strain>
    </source>
</reference>
<proteinExistence type="inferred from homology"/>
<accession>A0A210PKC8</accession>
<organism evidence="12 13">
    <name type="scientific">Mizuhopecten yessoensis</name>
    <name type="common">Japanese scallop</name>
    <name type="synonym">Patinopecten yessoensis</name>
    <dbReference type="NCBI Taxonomy" id="6573"/>
    <lineage>
        <taxon>Eukaryota</taxon>
        <taxon>Metazoa</taxon>
        <taxon>Spiralia</taxon>
        <taxon>Lophotrochozoa</taxon>
        <taxon>Mollusca</taxon>
        <taxon>Bivalvia</taxon>
        <taxon>Autobranchia</taxon>
        <taxon>Pteriomorphia</taxon>
        <taxon>Pectinida</taxon>
        <taxon>Pectinoidea</taxon>
        <taxon>Pectinidae</taxon>
        <taxon>Mizuhopecten</taxon>
    </lineage>
</organism>
<evidence type="ECO:0000256" key="7">
    <source>
        <dbReference type="ARBA" id="ARBA00022989"/>
    </source>
</evidence>
<dbReference type="PANTHER" id="PTHR11214:SF349">
    <property type="entry name" value="BETA-1,3-GALACTOSYLTRANSFERASE BRN"/>
    <property type="match status" value="1"/>
</dbReference>
<dbReference type="EC" id="2.4.1.-" evidence="11"/>
<keyword evidence="4 12" id="KW-0808">Transferase</keyword>
<evidence type="ECO:0000256" key="10">
    <source>
        <dbReference type="ARBA" id="ARBA00023180"/>
    </source>
</evidence>
<comment type="subcellular location">
    <subcellularLocation>
        <location evidence="1 11">Golgi apparatus membrane</location>
        <topology evidence="1 11">Single-pass type II membrane protein</topology>
    </subcellularLocation>
</comment>
<dbReference type="EMBL" id="NEDP02074769">
    <property type="protein sequence ID" value="OWF36933.1"/>
    <property type="molecule type" value="Genomic_DNA"/>
</dbReference>
<keyword evidence="13" id="KW-1185">Reference proteome</keyword>
<evidence type="ECO:0000256" key="11">
    <source>
        <dbReference type="RuleBase" id="RU363063"/>
    </source>
</evidence>
<comment type="similarity">
    <text evidence="2 11">Belongs to the glycosyltransferase 31 family.</text>
</comment>
<evidence type="ECO:0000256" key="5">
    <source>
        <dbReference type="ARBA" id="ARBA00022692"/>
    </source>
</evidence>
<dbReference type="Pfam" id="PF01762">
    <property type="entry name" value="Galactosyl_T"/>
    <property type="match status" value="1"/>
</dbReference>
<dbReference type="OrthoDB" id="6047661at2759"/>
<evidence type="ECO:0000256" key="2">
    <source>
        <dbReference type="ARBA" id="ARBA00008661"/>
    </source>
</evidence>
<dbReference type="AlphaFoldDB" id="A0A210PKC8"/>